<dbReference type="EMBL" id="JAAORC010000002">
    <property type="protein sequence ID" value="MBO8223273.1"/>
    <property type="molecule type" value="Genomic_DNA"/>
</dbReference>
<comment type="catalytic activity">
    <reaction evidence="1 7">
        <text>GDP-alpha-D-mannose = GDP-4-dehydro-alpha-D-rhamnose + H2O</text>
        <dbReference type="Rhea" id="RHEA:23820"/>
        <dbReference type="ChEBI" id="CHEBI:15377"/>
        <dbReference type="ChEBI" id="CHEBI:57527"/>
        <dbReference type="ChEBI" id="CHEBI:57964"/>
        <dbReference type="EC" id="4.2.1.47"/>
    </reaction>
</comment>
<feature type="domain" description="NAD(P)-binding" evidence="8">
    <location>
        <begin position="9"/>
        <end position="346"/>
    </location>
</feature>
<dbReference type="EC" id="4.2.1.47" evidence="4 7"/>
<evidence type="ECO:0000256" key="7">
    <source>
        <dbReference type="HAMAP-Rule" id="MF_00955"/>
    </source>
</evidence>
<comment type="cofactor">
    <cofactor evidence="2 7">
        <name>NADP(+)</name>
        <dbReference type="ChEBI" id="CHEBI:58349"/>
    </cofactor>
</comment>
<evidence type="ECO:0000313" key="10">
    <source>
        <dbReference type="Proteomes" id="UP000666562"/>
    </source>
</evidence>
<dbReference type="Gene3D" id="3.40.50.720">
    <property type="entry name" value="NAD(P)-binding Rossmann-like Domain"/>
    <property type="match status" value="1"/>
</dbReference>
<keyword evidence="5 7" id="KW-0456">Lyase</keyword>
<evidence type="ECO:0000259" key="8">
    <source>
        <dbReference type="Pfam" id="PF16363"/>
    </source>
</evidence>
<dbReference type="CDD" id="cd05260">
    <property type="entry name" value="GDP_MD_SDR_e"/>
    <property type="match status" value="1"/>
</dbReference>
<dbReference type="AlphaFoldDB" id="A0A8I1X3Q1"/>
<dbReference type="HAMAP" id="MF_00955">
    <property type="entry name" value="GDP_Man_dehydratase"/>
    <property type="match status" value="1"/>
</dbReference>
<dbReference type="Pfam" id="PF16363">
    <property type="entry name" value="GDP_Man_Dehyd"/>
    <property type="match status" value="1"/>
</dbReference>
<dbReference type="RefSeq" id="WP_100883919.1">
    <property type="nucleotide sequence ID" value="NZ_JAAORC010000002.1"/>
</dbReference>
<dbReference type="GO" id="GO:0008446">
    <property type="term" value="F:GDP-mannose 4,6-dehydratase activity"/>
    <property type="evidence" value="ECO:0007669"/>
    <property type="project" value="UniProtKB-UniRule"/>
</dbReference>
<organism evidence="9 10">
    <name type="scientific">Prochlorococcus marinus str. XMU1401</name>
    <dbReference type="NCBI Taxonomy" id="2052594"/>
    <lineage>
        <taxon>Bacteria</taxon>
        <taxon>Bacillati</taxon>
        <taxon>Cyanobacteriota</taxon>
        <taxon>Cyanophyceae</taxon>
        <taxon>Synechococcales</taxon>
        <taxon>Prochlorococcaceae</taxon>
        <taxon>Prochlorococcus</taxon>
    </lineage>
</organism>
<dbReference type="PANTHER" id="PTHR43715">
    <property type="entry name" value="GDP-MANNOSE 4,6-DEHYDRATASE"/>
    <property type="match status" value="1"/>
</dbReference>
<evidence type="ECO:0000256" key="1">
    <source>
        <dbReference type="ARBA" id="ARBA00000188"/>
    </source>
</evidence>
<protein>
    <recommendedName>
        <fullName evidence="4 7">GDP-mannose 4,6-dehydratase</fullName>
        <ecNumber evidence="4 7">4.2.1.47</ecNumber>
    </recommendedName>
    <alternativeName>
        <fullName evidence="7">GDP-D-mannose dehydratase</fullName>
    </alternativeName>
</protein>
<comment type="similarity">
    <text evidence="3 7">Belongs to the NAD(P)-dependent epimerase/dehydratase family. GDP-mannose 4,6-dehydratase subfamily.</text>
</comment>
<evidence type="ECO:0000313" key="9">
    <source>
        <dbReference type="EMBL" id="MBO8223273.1"/>
    </source>
</evidence>
<dbReference type="NCBIfam" id="TIGR01472">
    <property type="entry name" value="gmd"/>
    <property type="match status" value="1"/>
</dbReference>
<keyword evidence="7" id="KW-0521">NADP</keyword>
<proteinExistence type="inferred from homology"/>
<dbReference type="GO" id="GO:0070401">
    <property type="term" value="F:NADP+ binding"/>
    <property type="evidence" value="ECO:0007669"/>
    <property type="project" value="UniProtKB-UniRule"/>
</dbReference>
<evidence type="ECO:0000256" key="2">
    <source>
        <dbReference type="ARBA" id="ARBA00001937"/>
    </source>
</evidence>
<dbReference type="Proteomes" id="UP000666562">
    <property type="component" value="Unassembled WGS sequence"/>
</dbReference>
<dbReference type="Gene3D" id="3.90.25.10">
    <property type="entry name" value="UDP-galactose 4-epimerase, domain 1"/>
    <property type="match status" value="1"/>
</dbReference>
<dbReference type="InterPro" id="IPR006368">
    <property type="entry name" value="GDP_Man_deHydtase"/>
</dbReference>
<comment type="function">
    <text evidence="6 7">Catalyzes the conversion of GDP-D-mannose to GDP-4-dehydro-6-deoxy-D-mannose.</text>
</comment>
<comment type="caution">
    <text evidence="9">The sequence shown here is derived from an EMBL/GenBank/DDBJ whole genome shotgun (WGS) entry which is preliminary data.</text>
</comment>
<dbReference type="GO" id="GO:0042351">
    <property type="term" value="P:'de novo' GDP-L-fucose biosynthetic process"/>
    <property type="evidence" value="ECO:0007669"/>
    <property type="project" value="TreeGrafter"/>
</dbReference>
<reference evidence="9" key="1">
    <citation type="submission" date="2020-03" db="EMBL/GenBank/DDBJ databases">
        <title>Genome differentiation and subclade ecological adaptation of Prochlorococcus HLII clade in the global ocean.</title>
        <authorList>
            <person name="Yan W."/>
            <person name="Fen X."/>
            <person name="Zhang W."/>
        </authorList>
    </citation>
    <scope>NUCLEOTIDE SEQUENCE</scope>
    <source>
        <strain evidence="9">XMU1401</strain>
    </source>
</reference>
<dbReference type="PANTHER" id="PTHR43715:SF1">
    <property type="entry name" value="GDP-MANNOSE 4,6 DEHYDRATASE"/>
    <property type="match status" value="1"/>
</dbReference>
<evidence type="ECO:0000256" key="4">
    <source>
        <dbReference type="ARBA" id="ARBA00011989"/>
    </source>
</evidence>
<name>A0A8I1X3Q1_PROMR</name>
<dbReference type="InterPro" id="IPR036291">
    <property type="entry name" value="NAD(P)-bd_dom_sf"/>
</dbReference>
<comment type="caution">
    <text evidence="7">Lacks conserved residue(s) required for the propagation of feature annotation.</text>
</comment>
<accession>A0A8I1X3Q1</accession>
<sequence length="380" mass="43688">MNKKRKKALITGITGQDGSYLADFLLKKGYEVHGLKRRSSSFNTKRIDHLYKDRHEEDNNLFLHYGDLTDSSNILRIIKETNPDEIYNLGAQSHVAVSFESPEYTANCDALGPLRILDAIKLLGLEKHTKFYQASTSELYGLVREIPQTEKTPFYPRSPYAAAKLYAYWITINYREAYGIFACNGILFNHESPQRGETFVTRKITRGLARIDQGLDKFLYLGNLDAKRDWGHAKDYVAMQWLMLQQDVPDDYVIATGKMETVRRFVELSAKKIGWQKNKQGPSIIWEGNGVNEIGRRADTNQIVVKIDPKYFRPTEVELLLGDATKAKEKLGWQYNISLEELISEMINHDLKEAKKDVLLKEKGYIQNNPLETIPNIMEK</sequence>
<dbReference type="InterPro" id="IPR016040">
    <property type="entry name" value="NAD(P)-bd_dom"/>
</dbReference>
<gene>
    <name evidence="7 9" type="primary">gmd</name>
    <name evidence="9" type="ORF">HA142_07075</name>
</gene>
<dbReference type="SUPFAM" id="SSF51735">
    <property type="entry name" value="NAD(P)-binding Rossmann-fold domains"/>
    <property type="match status" value="1"/>
</dbReference>
<dbReference type="FunFam" id="3.40.50.720:FF:000924">
    <property type="entry name" value="GDP-mannose 4,6 dehydratase"/>
    <property type="match status" value="1"/>
</dbReference>
<evidence type="ECO:0000256" key="6">
    <source>
        <dbReference type="ARBA" id="ARBA00059383"/>
    </source>
</evidence>
<evidence type="ECO:0000256" key="5">
    <source>
        <dbReference type="ARBA" id="ARBA00023239"/>
    </source>
</evidence>
<evidence type="ECO:0000256" key="3">
    <source>
        <dbReference type="ARBA" id="ARBA00009263"/>
    </source>
</evidence>